<dbReference type="HOGENOM" id="CLU_150646_12_4_7"/>
<evidence type="ECO:0000256" key="1">
    <source>
        <dbReference type="ARBA" id="ARBA00023004"/>
    </source>
</evidence>
<dbReference type="STRING" id="563192.HMPREF0179_00461"/>
<feature type="domain" description="Ferrous iron transporter FeoA-like" evidence="2">
    <location>
        <begin position="3"/>
        <end position="75"/>
    </location>
</feature>
<dbReference type="eggNOG" id="COG1918">
    <property type="taxonomic scope" value="Bacteria"/>
</dbReference>
<dbReference type="SMART" id="SM00899">
    <property type="entry name" value="FeoA"/>
    <property type="match status" value="1"/>
</dbReference>
<dbReference type="Gene3D" id="2.30.30.90">
    <property type="match status" value="1"/>
</dbReference>
<reference evidence="3 4" key="2">
    <citation type="submission" date="2013-04" db="EMBL/GenBank/DDBJ databases">
        <title>The Genome Sequence of Bilophila wadsworthia 3_1_6.</title>
        <authorList>
            <consortium name="The Broad Institute Genomics Platform"/>
            <person name="Earl A."/>
            <person name="Ward D."/>
            <person name="Feldgarden M."/>
            <person name="Gevers D."/>
            <person name="Sibley C."/>
            <person name="Strauss J."/>
            <person name="Allen-Vercoe E."/>
            <person name="Walker B."/>
            <person name="Young S."/>
            <person name="Zeng Q."/>
            <person name="Gargeya S."/>
            <person name="Fitzgerald M."/>
            <person name="Haas B."/>
            <person name="Abouelleil A."/>
            <person name="Allen A.W."/>
            <person name="Alvarado L."/>
            <person name="Arachchi H.M."/>
            <person name="Berlin A.M."/>
            <person name="Chapman S.B."/>
            <person name="Gainer-Dewar J."/>
            <person name="Goldberg J."/>
            <person name="Griggs A."/>
            <person name="Gujja S."/>
            <person name="Hansen M."/>
            <person name="Howarth C."/>
            <person name="Imamovic A."/>
            <person name="Ireland A."/>
            <person name="Larimer J."/>
            <person name="McCowan C."/>
            <person name="Murphy C."/>
            <person name="Pearson M."/>
            <person name="Poon T.W."/>
            <person name="Priest M."/>
            <person name="Roberts A."/>
            <person name="Saif S."/>
            <person name="Shea T."/>
            <person name="Sisk P."/>
            <person name="Sykes S."/>
            <person name="Wortman J."/>
            <person name="Nusbaum C."/>
            <person name="Birren B."/>
        </authorList>
    </citation>
    <scope>NUCLEOTIDE SEQUENCE [LARGE SCALE GENOMIC DNA]</scope>
    <source>
        <strain evidence="3 4">3_1_6</strain>
    </source>
</reference>
<protein>
    <recommendedName>
        <fullName evidence="2">Ferrous iron transporter FeoA-like domain-containing protein</fullName>
    </recommendedName>
</protein>
<dbReference type="PANTHER" id="PTHR42954:SF2">
    <property type="entry name" value="FE(2+) TRANSPORT PROTEIN A"/>
    <property type="match status" value="1"/>
</dbReference>
<gene>
    <name evidence="3" type="ORF">HMPREF0179_00461</name>
</gene>
<dbReference type="AlphaFoldDB" id="E5Y2U7"/>
<proteinExistence type="predicted"/>
<evidence type="ECO:0000313" key="3">
    <source>
        <dbReference type="EMBL" id="EFV45687.1"/>
    </source>
</evidence>
<dbReference type="OrthoDB" id="9811076at2"/>
<name>E5Y2U7_BILW3</name>
<dbReference type="InterPro" id="IPR038157">
    <property type="entry name" value="FeoA_core_dom"/>
</dbReference>
<dbReference type="SUPFAM" id="SSF50037">
    <property type="entry name" value="C-terminal domain of transcriptional repressors"/>
    <property type="match status" value="1"/>
</dbReference>
<dbReference type="EMBL" id="ADCP02000002">
    <property type="protein sequence ID" value="EFV45687.1"/>
    <property type="molecule type" value="Genomic_DNA"/>
</dbReference>
<evidence type="ECO:0000259" key="2">
    <source>
        <dbReference type="SMART" id="SM00899"/>
    </source>
</evidence>
<reference evidence="3 4" key="1">
    <citation type="submission" date="2010-10" db="EMBL/GenBank/DDBJ databases">
        <authorList>
            <consortium name="The Broad Institute Genome Sequencing Platform"/>
            <person name="Ward D."/>
            <person name="Earl A."/>
            <person name="Feldgarden M."/>
            <person name="Young S.K."/>
            <person name="Gargeya S."/>
            <person name="Zeng Q."/>
            <person name="Alvarado L."/>
            <person name="Berlin A."/>
            <person name="Bochicchio J."/>
            <person name="Chapman S.B."/>
            <person name="Chen Z."/>
            <person name="Freedman E."/>
            <person name="Gellesch M."/>
            <person name="Goldberg J."/>
            <person name="Griggs A."/>
            <person name="Gujja S."/>
            <person name="Heilman E."/>
            <person name="Heiman D."/>
            <person name="Howarth C."/>
            <person name="Mehta T."/>
            <person name="Neiman D."/>
            <person name="Pearson M."/>
            <person name="Roberts A."/>
            <person name="Saif S."/>
            <person name="Shea T."/>
            <person name="Shenoy N."/>
            <person name="Sisk P."/>
            <person name="Stolte C."/>
            <person name="Sykes S."/>
            <person name="White J."/>
            <person name="Yandava C."/>
            <person name="Allen-Vercoe E."/>
            <person name="Sibley C."/>
            <person name="Ambrose C.E."/>
            <person name="Strauss J."/>
            <person name="Daigneault M."/>
            <person name="Haas B."/>
            <person name="Nusbaum C."/>
            <person name="Birren B."/>
        </authorList>
    </citation>
    <scope>NUCLEOTIDE SEQUENCE [LARGE SCALE GENOMIC DNA]</scope>
    <source>
        <strain evidence="3 4">3_1_6</strain>
    </source>
</reference>
<dbReference type="Proteomes" id="UP000006034">
    <property type="component" value="Unassembled WGS sequence"/>
</dbReference>
<keyword evidence="1" id="KW-0408">Iron</keyword>
<dbReference type="GeneID" id="78086766"/>
<dbReference type="InterPro" id="IPR052713">
    <property type="entry name" value="FeoA"/>
</dbReference>
<dbReference type="PANTHER" id="PTHR42954">
    <property type="entry name" value="FE(2+) TRANSPORT PROTEIN A"/>
    <property type="match status" value="1"/>
</dbReference>
<dbReference type="InterPro" id="IPR007167">
    <property type="entry name" value="Fe-transptr_FeoA-like"/>
</dbReference>
<dbReference type="GO" id="GO:0046914">
    <property type="term" value="F:transition metal ion binding"/>
    <property type="evidence" value="ECO:0007669"/>
    <property type="project" value="InterPro"/>
</dbReference>
<keyword evidence="4" id="KW-1185">Reference proteome</keyword>
<dbReference type="RefSeq" id="WP_005024646.1">
    <property type="nucleotide sequence ID" value="NZ_KE150239.1"/>
</dbReference>
<dbReference type="Pfam" id="PF04023">
    <property type="entry name" value="FeoA"/>
    <property type="match status" value="1"/>
</dbReference>
<organism evidence="3 4">
    <name type="scientific">Bilophila wadsworthia (strain 3_1_6)</name>
    <dbReference type="NCBI Taxonomy" id="563192"/>
    <lineage>
        <taxon>Bacteria</taxon>
        <taxon>Pseudomonadati</taxon>
        <taxon>Thermodesulfobacteriota</taxon>
        <taxon>Desulfovibrionia</taxon>
        <taxon>Desulfovibrionales</taxon>
        <taxon>Desulfovibrionaceae</taxon>
        <taxon>Bilophila</taxon>
    </lineage>
</organism>
<accession>E5Y2U7</accession>
<sequence length="77" mass="8229">MIRRLHHLRNGQSGFVIAIAAAGERAQRLRDMGLLPGVGITVMGRSPMGDLLSLRVMGTTLALRVADAEDVTVSTDD</sequence>
<evidence type="ECO:0000313" key="4">
    <source>
        <dbReference type="Proteomes" id="UP000006034"/>
    </source>
</evidence>
<dbReference type="InterPro" id="IPR008988">
    <property type="entry name" value="Transcriptional_repressor_C"/>
</dbReference>
<comment type="caution">
    <text evidence="3">The sequence shown here is derived from an EMBL/GenBank/DDBJ whole genome shotgun (WGS) entry which is preliminary data.</text>
</comment>